<sequence length="95" mass="10203">VRAAPGDPIQVTTNTTTGTEETNATLHGYLANDSGETCTVGFQYGNTSSYGNVTSTNYTLSGFIKDGWNTDLTFPVIIWNYNSSIAANDTCENFC</sequence>
<name>X1FI12_9ZZZZ</name>
<accession>X1FI12</accession>
<reference evidence="2" key="1">
    <citation type="journal article" date="2014" name="Front. Microbiol.">
        <title>High frequency of phylogenetically diverse reductive dehalogenase-homologous genes in deep subseafloor sedimentary metagenomes.</title>
        <authorList>
            <person name="Kawai M."/>
            <person name="Futagami T."/>
            <person name="Toyoda A."/>
            <person name="Takaki Y."/>
            <person name="Nishi S."/>
            <person name="Hori S."/>
            <person name="Arai W."/>
            <person name="Tsubouchi T."/>
            <person name="Morono Y."/>
            <person name="Uchiyama I."/>
            <person name="Ito T."/>
            <person name="Fujiyama A."/>
            <person name="Inagaki F."/>
            <person name="Takami H."/>
        </authorList>
    </citation>
    <scope>NUCLEOTIDE SEQUENCE</scope>
    <source>
        <strain evidence="2">Expedition CK06-06</strain>
    </source>
</reference>
<evidence type="ECO:0000313" key="2">
    <source>
        <dbReference type="EMBL" id="GAH29009.1"/>
    </source>
</evidence>
<feature type="compositionally biased region" description="Low complexity" evidence="1">
    <location>
        <begin position="12"/>
        <end position="22"/>
    </location>
</feature>
<proteinExistence type="predicted"/>
<protein>
    <submittedName>
        <fullName evidence="2">Uncharacterized protein</fullName>
    </submittedName>
</protein>
<organism evidence="2">
    <name type="scientific">marine sediment metagenome</name>
    <dbReference type="NCBI Taxonomy" id="412755"/>
    <lineage>
        <taxon>unclassified sequences</taxon>
        <taxon>metagenomes</taxon>
        <taxon>ecological metagenomes</taxon>
    </lineage>
</organism>
<gene>
    <name evidence="2" type="ORF">S01H4_65793</name>
</gene>
<feature type="non-terminal residue" evidence="2">
    <location>
        <position position="1"/>
    </location>
</feature>
<dbReference type="EMBL" id="BART01040412">
    <property type="protein sequence ID" value="GAH29009.1"/>
    <property type="molecule type" value="Genomic_DNA"/>
</dbReference>
<comment type="caution">
    <text evidence="2">The sequence shown here is derived from an EMBL/GenBank/DDBJ whole genome shotgun (WGS) entry which is preliminary data.</text>
</comment>
<feature type="non-terminal residue" evidence="2">
    <location>
        <position position="95"/>
    </location>
</feature>
<dbReference type="AlphaFoldDB" id="X1FI12"/>
<feature type="region of interest" description="Disordered" evidence="1">
    <location>
        <begin position="1"/>
        <end position="22"/>
    </location>
</feature>
<evidence type="ECO:0000256" key="1">
    <source>
        <dbReference type="SAM" id="MobiDB-lite"/>
    </source>
</evidence>